<name>A0A7J6VTF9_THATH</name>
<dbReference type="Proteomes" id="UP000554482">
    <property type="component" value="Unassembled WGS sequence"/>
</dbReference>
<evidence type="ECO:0000313" key="3">
    <source>
        <dbReference type="Proteomes" id="UP000554482"/>
    </source>
</evidence>
<sequence length="87" mass="9824">MWFLTARRWFQDTLKKAKAGDSSMQNLVGQILRCITAAMGFLKIHRRKSFVHKSFKKSTSVWKVTDKPPGYSASGSDSDDLNDKAVT</sequence>
<accession>A0A7J6VTF9</accession>
<evidence type="ECO:0000313" key="2">
    <source>
        <dbReference type="EMBL" id="KAF5188366.1"/>
    </source>
</evidence>
<comment type="caution">
    <text evidence="2">The sequence shown here is derived from an EMBL/GenBank/DDBJ whole genome shotgun (WGS) entry which is preliminary data.</text>
</comment>
<dbReference type="EMBL" id="JABWDY010026891">
    <property type="protein sequence ID" value="KAF5188366.1"/>
    <property type="molecule type" value="Genomic_DNA"/>
</dbReference>
<evidence type="ECO:0000256" key="1">
    <source>
        <dbReference type="SAM" id="MobiDB-lite"/>
    </source>
</evidence>
<dbReference type="PANTHER" id="PTHR36792">
    <property type="entry name" value="EXPRESSED PROTEIN"/>
    <property type="match status" value="1"/>
</dbReference>
<dbReference type="PANTHER" id="PTHR36792:SF15">
    <property type="entry name" value="SEL1 REPEAT-CONTAINING PROTEIN"/>
    <property type="match status" value="1"/>
</dbReference>
<reference evidence="2 3" key="1">
    <citation type="submission" date="2020-06" db="EMBL/GenBank/DDBJ databases">
        <title>Transcriptomic and genomic resources for Thalictrum thalictroides and T. hernandezii: Facilitating candidate gene discovery in an emerging model plant lineage.</title>
        <authorList>
            <person name="Arias T."/>
            <person name="Riano-Pachon D.M."/>
            <person name="Di Stilio V.S."/>
        </authorList>
    </citation>
    <scope>NUCLEOTIDE SEQUENCE [LARGE SCALE GENOMIC DNA]</scope>
    <source>
        <strain evidence="3">cv. WT478/WT964</strain>
        <tissue evidence="2">Leaves</tissue>
    </source>
</reference>
<protein>
    <submittedName>
        <fullName evidence="2">Sel1-like</fullName>
    </submittedName>
</protein>
<proteinExistence type="predicted"/>
<feature type="region of interest" description="Disordered" evidence="1">
    <location>
        <begin position="65"/>
        <end position="87"/>
    </location>
</feature>
<keyword evidence="3" id="KW-1185">Reference proteome</keyword>
<gene>
    <name evidence="2" type="ORF">FRX31_022047</name>
</gene>
<dbReference type="AlphaFoldDB" id="A0A7J6VTF9"/>
<organism evidence="2 3">
    <name type="scientific">Thalictrum thalictroides</name>
    <name type="common">Rue-anemone</name>
    <name type="synonym">Anemone thalictroides</name>
    <dbReference type="NCBI Taxonomy" id="46969"/>
    <lineage>
        <taxon>Eukaryota</taxon>
        <taxon>Viridiplantae</taxon>
        <taxon>Streptophyta</taxon>
        <taxon>Embryophyta</taxon>
        <taxon>Tracheophyta</taxon>
        <taxon>Spermatophyta</taxon>
        <taxon>Magnoliopsida</taxon>
        <taxon>Ranunculales</taxon>
        <taxon>Ranunculaceae</taxon>
        <taxon>Thalictroideae</taxon>
        <taxon>Thalictrum</taxon>
    </lineage>
</organism>